<organism evidence="1">
    <name type="scientific">metagenome</name>
    <dbReference type="NCBI Taxonomy" id="256318"/>
    <lineage>
        <taxon>unclassified sequences</taxon>
        <taxon>metagenomes</taxon>
    </lineage>
</organism>
<gene>
    <name evidence="1" type="ORF">NOCA1110047</name>
</gene>
<dbReference type="PROSITE" id="PS51257">
    <property type="entry name" value="PROKAR_LIPOPROTEIN"/>
    <property type="match status" value="1"/>
</dbReference>
<accession>A0A2P2C6G0</accession>
<dbReference type="AlphaFoldDB" id="A0A2P2C6G0"/>
<proteinExistence type="predicted"/>
<protein>
    <recommendedName>
        <fullName evidence="2">Lipoprotein</fullName>
    </recommendedName>
</protein>
<evidence type="ECO:0008006" key="2">
    <source>
        <dbReference type="Google" id="ProtNLM"/>
    </source>
</evidence>
<reference evidence="1" key="1">
    <citation type="submission" date="2015-08" db="EMBL/GenBank/DDBJ databases">
        <authorList>
            <person name="Babu N.S."/>
            <person name="Beckwith C.J."/>
            <person name="Beseler K.G."/>
            <person name="Brison A."/>
            <person name="Carone J.V."/>
            <person name="Caskin T.P."/>
            <person name="Diamond M."/>
            <person name="Durham M.E."/>
            <person name="Foxe J.M."/>
            <person name="Go M."/>
            <person name="Henderson B.A."/>
            <person name="Jones I.B."/>
            <person name="McGettigan J.A."/>
            <person name="Micheletti S.J."/>
            <person name="Nasrallah M.E."/>
            <person name="Ortiz D."/>
            <person name="Piller C.R."/>
            <person name="Privatt S.R."/>
            <person name="Schneider S.L."/>
            <person name="Sharp S."/>
            <person name="Smith T.C."/>
            <person name="Stanton J.D."/>
            <person name="Ullery H.E."/>
            <person name="Wilson R.J."/>
            <person name="Serrano M.G."/>
            <person name="Buck G."/>
            <person name="Lee V."/>
            <person name="Wang Y."/>
            <person name="Carvalho R."/>
            <person name="Voegtly L."/>
            <person name="Shi R."/>
            <person name="Duckworth R."/>
            <person name="Johnson A."/>
            <person name="Loviza R."/>
            <person name="Walstead R."/>
            <person name="Shah Z."/>
            <person name="Kiflezghi M."/>
            <person name="Wade K."/>
            <person name="Ball S.L."/>
            <person name="Bradley K.W."/>
            <person name="Asai D.J."/>
            <person name="Bowman C.A."/>
            <person name="Russell D.A."/>
            <person name="Pope W.H."/>
            <person name="Jacobs-Sera D."/>
            <person name="Hendrix R.W."/>
            <person name="Hatfull G.F."/>
        </authorList>
    </citation>
    <scope>NUCLEOTIDE SEQUENCE</scope>
</reference>
<name>A0A2P2C6G0_9ZZZZ</name>
<dbReference type="EMBL" id="CZKB01000003">
    <property type="protein sequence ID" value="CUR56362.1"/>
    <property type="molecule type" value="Genomic_DNA"/>
</dbReference>
<evidence type="ECO:0000313" key="1">
    <source>
        <dbReference type="EMBL" id="CUR56362.1"/>
    </source>
</evidence>
<sequence>MRFMRATLTVLALVALVASTSACSLGKDEASAKDREKQVVDAVSEAVPLVEKALDASKVEVSGGWGSCPSGVGHVYSGGGSLVAPKGDTAAQLDAVRTALVDADFEDGTQVDGHVSVSRGDVDLDVQPSPARGEGAWSLSFSGPCKRYSGDDEDYVKEQGLQPATTLLQ</sequence>